<dbReference type="PANTHER" id="PTHR48408">
    <property type="match status" value="1"/>
</dbReference>
<dbReference type="EC" id="5.3.1.5" evidence="2"/>
<evidence type="ECO:0000256" key="7">
    <source>
        <dbReference type="ARBA" id="ARBA00033659"/>
    </source>
</evidence>
<evidence type="ECO:0000313" key="10">
    <source>
        <dbReference type="Proteomes" id="UP001454036"/>
    </source>
</evidence>
<dbReference type="GO" id="GO:0042732">
    <property type="term" value="P:D-xylose metabolic process"/>
    <property type="evidence" value="ECO:0007669"/>
    <property type="project" value="UniProtKB-KW"/>
</dbReference>
<dbReference type="Proteomes" id="UP001454036">
    <property type="component" value="Unassembled WGS sequence"/>
</dbReference>
<comment type="catalytic activity">
    <reaction evidence="7">
        <text>alpha-D-xylose = alpha-D-xylulofuranose</text>
        <dbReference type="Rhea" id="RHEA:22816"/>
        <dbReference type="ChEBI" id="CHEBI:28518"/>
        <dbReference type="ChEBI" id="CHEBI:188998"/>
        <dbReference type="EC" id="5.3.1.5"/>
    </reaction>
</comment>
<comment type="caution">
    <text evidence="9">The sequence shown here is derived from an EMBL/GenBank/DDBJ whole genome shotgun (WGS) entry which is preliminary data.</text>
</comment>
<evidence type="ECO:0000256" key="8">
    <source>
        <dbReference type="SAM" id="SignalP"/>
    </source>
</evidence>
<evidence type="ECO:0000256" key="4">
    <source>
        <dbReference type="ARBA" id="ARBA00022723"/>
    </source>
</evidence>
<evidence type="ECO:0000256" key="5">
    <source>
        <dbReference type="ARBA" id="ARBA00023235"/>
    </source>
</evidence>
<name>A0AAV3Q397_LITER</name>
<sequence>MLLKMKSCIFLGCLLTLGAVANKVSAKGPPTCPADVGSDCSSGEWEGDFFPNIPKIKYEGPSSKNPLTYKWYNANEEILGKRMKVRIRPLSFGLFLFLHCGRSWLKF</sequence>
<reference evidence="9 10" key="1">
    <citation type="submission" date="2024-01" db="EMBL/GenBank/DDBJ databases">
        <title>The complete chloroplast genome sequence of Lithospermum erythrorhizon: insights into the phylogenetic relationship among Boraginaceae species and the maternal lineages of purple gromwells.</title>
        <authorList>
            <person name="Okada T."/>
            <person name="Watanabe K."/>
        </authorList>
    </citation>
    <scope>NUCLEOTIDE SEQUENCE [LARGE SCALE GENOMIC DNA]</scope>
</reference>
<evidence type="ECO:0000256" key="3">
    <source>
        <dbReference type="ARBA" id="ARBA00022629"/>
    </source>
</evidence>
<dbReference type="GO" id="GO:0046872">
    <property type="term" value="F:metal ion binding"/>
    <property type="evidence" value="ECO:0007669"/>
    <property type="project" value="UniProtKB-KW"/>
</dbReference>
<keyword evidence="3" id="KW-0859">Xylose metabolism</keyword>
<keyword evidence="4" id="KW-0479">Metal-binding</keyword>
<dbReference type="GO" id="GO:0009045">
    <property type="term" value="F:xylose isomerase activity"/>
    <property type="evidence" value="ECO:0007669"/>
    <property type="project" value="UniProtKB-EC"/>
</dbReference>
<keyword evidence="5 9" id="KW-0413">Isomerase</keyword>
<accession>A0AAV3Q397</accession>
<dbReference type="InterPro" id="IPR036237">
    <property type="entry name" value="Xyl_isomerase-like_sf"/>
</dbReference>
<dbReference type="SUPFAM" id="SSF51658">
    <property type="entry name" value="Xylose isomerase-like"/>
    <property type="match status" value="1"/>
</dbReference>
<feature type="signal peptide" evidence="8">
    <location>
        <begin position="1"/>
        <end position="26"/>
    </location>
</feature>
<keyword evidence="8" id="KW-0732">Signal</keyword>
<keyword evidence="10" id="KW-1185">Reference proteome</keyword>
<protein>
    <recommendedName>
        <fullName evidence="2">xylose isomerase</fullName>
        <ecNumber evidence="2">5.3.1.5</ecNumber>
    </recommendedName>
</protein>
<comment type="similarity">
    <text evidence="1">Belongs to the xylose isomerase family.</text>
</comment>
<evidence type="ECO:0000256" key="6">
    <source>
        <dbReference type="ARBA" id="ARBA00023277"/>
    </source>
</evidence>
<dbReference type="EMBL" id="BAABME010002980">
    <property type="protein sequence ID" value="GAA0156918.1"/>
    <property type="molecule type" value="Genomic_DNA"/>
</dbReference>
<feature type="chain" id="PRO_5043719071" description="xylose isomerase" evidence="8">
    <location>
        <begin position="27"/>
        <end position="107"/>
    </location>
</feature>
<evidence type="ECO:0000313" key="9">
    <source>
        <dbReference type="EMBL" id="GAA0156918.1"/>
    </source>
</evidence>
<dbReference type="PANTHER" id="PTHR48408:SF1">
    <property type="entry name" value="XYLOSE ISOMERASE"/>
    <property type="match status" value="1"/>
</dbReference>
<gene>
    <name evidence="9" type="ORF">LIER_14296</name>
</gene>
<organism evidence="9 10">
    <name type="scientific">Lithospermum erythrorhizon</name>
    <name type="common">Purple gromwell</name>
    <name type="synonym">Lithospermum officinale var. erythrorhizon</name>
    <dbReference type="NCBI Taxonomy" id="34254"/>
    <lineage>
        <taxon>Eukaryota</taxon>
        <taxon>Viridiplantae</taxon>
        <taxon>Streptophyta</taxon>
        <taxon>Embryophyta</taxon>
        <taxon>Tracheophyta</taxon>
        <taxon>Spermatophyta</taxon>
        <taxon>Magnoliopsida</taxon>
        <taxon>eudicotyledons</taxon>
        <taxon>Gunneridae</taxon>
        <taxon>Pentapetalae</taxon>
        <taxon>asterids</taxon>
        <taxon>lamiids</taxon>
        <taxon>Boraginales</taxon>
        <taxon>Boraginaceae</taxon>
        <taxon>Boraginoideae</taxon>
        <taxon>Lithospermeae</taxon>
        <taxon>Lithospermum</taxon>
    </lineage>
</organism>
<proteinExistence type="inferred from homology"/>
<evidence type="ECO:0000256" key="1">
    <source>
        <dbReference type="ARBA" id="ARBA00005765"/>
    </source>
</evidence>
<evidence type="ECO:0000256" key="2">
    <source>
        <dbReference type="ARBA" id="ARBA00011958"/>
    </source>
</evidence>
<keyword evidence="6" id="KW-0119">Carbohydrate metabolism</keyword>
<dbReference type="Gene3D" id="3.20.20.150">
    <property type="entry name" value="Divalent-metal-dependent TIM barrel enzymes"/>
    <property type="match status" value="1"/>
</dbReference>
<dbReference type="AlphaFoldDB" id="A0AAV3Q397"/>
<dbReference type="InterPro" id="IPR001998">
    <property type="entry name" value="Xylose_isomerase"/>
</dbReference>